<evidence type="ECO:0000313" key="9">
    <source>
        <dbReference type="Proteomes" id="UP000199690"/>
    </source>
</evidence>
<keyword evidence="4 7" id="KW-0808">Transferase</keyword>
<dbReference type="EC" id="2.1.1.-" evidence="6"/>
<comment type="function">
    <text evidence="1 6">Exhibits S-adenosyl-L-methionine-dependent methyltransferase activity.</text>
</comment>
<dbReference type="SMR" id="A0A1H5ZGY0"/>
<evidence type="ECO:0000313" key="8">
    <source>
        <dbReference type="EMBL" id="SFF17561.1"/>
    </source>
</evidence>
<proteinExistence type="inferred from homology"/>
<dbReference type="RefSeq" id="WP_093358388.1">
    <property type="nucleotide sequence ID" value="NZ_FNVB01000003.1"/>
</dbReference>
<evidence type="ECO:0000256" key="2">
    <source>
        <dbReference type="ARBA" id="ARBA00008138"/>
    </source>
</evidence>
<reference evidence="9 10" key="1">
    <citation type="submission" date="2016-10" db="EMBL/GenBank/DDBJ databases">
        <authorList>
            <person name="Varghese N."/>
            <person name="Submissions S."/>
        </authorList>
    </citation>
    <scope>NUCLEOTIDE SEQUENCE [LARGE SCALE GENOMIC DNA]</scope>
    <source>
        <strain evidence="10">ATCC 20501</strain>
        <strain evidence="8 9">CGMCC 4.3529</strain>
    </source>
</reference>
<evidence type="ECO:0000256" key="4">
    <source>
        <dbReference type="ARBA" id="ARBA00022679"/>
    </source>
</evidence>
<dbReference type="Proteomes" id="UP000236729">
    <property type="component" value="Unassembled WGS sequence"/>
</dbReference>
<evidence type="ECO:0000256" key="6">
    <source>
        <dbReference type="RuleBase" id="RU362030"/>
    </source>
</evidence>
<protein>
    <recommendedName>
        <fullName evidence="6">S-adenosyl-L-methionine-dependent methyltransferase</fullName>
        <ecNumber evidence="6">2.1.1.-</ecNumber>
    </recommendedName>
</protein>
<keyword evidence="9" id="KW-1185">Reference proteome</keyword>
<keyword evidence="5 6" id="KW-0949">S-adenosyl-L-methionine</keyword>
<dbReference type="EMBL" id="FNVB01000003">
    <property type="protein sequence ID" value="SEG34656.1"/>
    <property type="molecule type" value="Genomic_DNA"/>
</dbReference>
<dbReference type="Pfam" id="PF04072">
    <property type="entry name" value="LCM"/>
    <property type="match status" value="1"/>
</dbReference>
<sequence length="288" mass="31839">MGNAAARTAVGPMALVAIDQHEEIPLVRDKLAYRLLPLGAKTVAGLCAAPPVRWAIARAVEKRAPGLWSSLLCRKRYIDDQLRTAAENGIDAVVLLGAGLDTRAYRLPELAAMPCYEVDLPAATARKRALVQKVYGRVPDRVGLVPVDFERQDLGAALAAHGCTAERQPFFVWEGVTQYLTEEAIRRTFAHLADARIGSRLVFTYVRADFLDGTDLRDSAALHREYVVERRLWKFGWAPEEVAGFLAEHGWRLVEQAGSPEFAARYLKPIGRRPVASEVELTVLAEKV</sequence>
<name>A0A1H5ZGY0_9PSEU</name>
<evidence type="ECO:0000313" key="7">
    <source>
        <dbReference type="EMBL" id="SEG34656.1"/>
    </source>
</evidence>
<evidence type="ECO:0000256" key="1">
    <source>
        <dbReference type="ARBA" id="ARBA00003907"/>
    </source>
</evidence>
<dbReference type="InterPro" id="IPR011610">
    <property type="entry name" value="SAM_mthyl_Trfase_ML2640-like"/>
</dbReference>
<dbReference type="NCBIfam" id="TIGR00027">
    <property type="entry name" value="mthyl_TIGR00027"/>
    <property type="match status" value="1"/>
</dbReference>
<evidence type="ECO:0000256" key="3">
    <source>
        <dbReference type="ARBA" id="ARBA00022603"/>
    </source>
</evidence>
<dbReference type="AlphaFoldDB" id="A0A1H5ZGY0"/>
<dbReference type="InterPro" id="IPR007213">
    <property type="entry name" value="Ppm1/Ppm2/Tcmp"/>
</dbReference>
<accession>A0A1I2GLT5</accession>
<comment type="similarity">
    <text evidence="2 6">Belongs to the UPF0677 family.</text>
</comment>
<dbReference type="PANTHER" id="PTHR43619">
    <property type="entry name" value="S-ADENOSYL-L-METHIONINE-DEPENDENT METHYLTRANSFERASE YKTD-RELATED"/>
    <property type="match status" value="1"/>
</dbReference>
<dbReference type="Gene3D" id="3.40.50.150">
    <property type="entry name" value="Vaccinia Virus protein VP39"/>
    <property type="match status" value="1"/>
</dbReference>
<gene>
    <name evidence="7" type="ORF">SAMN02982929_01784</name>
    <name evidence="8" type="ORF">SAMN05216506_12143</name>
</gene>
<reference evidence="7" key="2">
    <citation type="submission" date="2016-10" db="EMBL/GenBank/DDBJ databases">
        <authorList>
            <person name="de Groot N.N."/>
        </authorList>
    </citation>
    <scope>NUCLEOTIDE SEQUENCE [LARGE SCALE GENOMIC DNA]</scope>
    <source>
        <strain evidence="7">ATCC 20501</strain>
    </source>
</reference>
<dbReference type="GO" id="GO:0032259">
    <property type="term" value="P:methylation"/>
    <property type="evidence" value="ECO:0007669"/>
    <property type="project" value="UniProtKB-KW"/>
</dbReference>
<organism evidence="7 10">
    <name type="scientific">Saccharopolyspora kobensis</name>
    <dbReference type="NCBI Taxonomy" id="146035"/>
    <lineage>
        <taxon>Bacteria</taxon>
        <taxon>Bacillati</taxon>
        <taxon>Actinomycetota</taxon>
        <taxon>Actinomycetes</taxon>
        <taxon>Pseudonocardiales</taxon>
        <taxon>Pseudonocardiaceae</taxon>
        <taxon>Saccharopolyspora</taxon>
    </lineage>
</organism>
<dbReference type="GO" id="GO:0008168">
    <property type="term" value="F:methyltransferase activity"/>
    <property type="evidence" value="ECO:0007669"/>
    <property type="project" value="UniProtKB-UniRule"/>
</dbReference>
<evidence type="ECO:0000256" key="5">
    <source>
        <dbReference type="ARBA" id="ARBA00022691"/>
    </source>
</evidence>
<keyword evidence="3 6" id="KW-0489">Methyltransferase</keyword>
<dbReference type="InterPro" id="IPR029063">
    <property type="entry name" value="SAM-dependent_MTases_sf"/>
</dbReference>
<dbReference type="PANTHER" id="PTHR43619:SF2">
    <property type="entry name" value="S-ADENOSYL-L-METHIONINE-DEPENDENT METHYLTRANSFERASES SUPERFAMILY PROTEIN"/>
    <property type="match status" value="1"/>
</dbReference>
<evidence type="ECO:0000313" key="10">
    <source>
        <dbReference type="Proteomes" id="UP000236729"/>
    </source>
</evidence>
<dbReference type="EMBL" id="FOME01000021">
    <property type="protein sequence ID" value="SFF17561.1"/>
    <property type="molecule type" value="Genomic_DNA"/>
</dbReference>
<dbReference type="SUPFAM" id="SSF53335">
    <property type="entry name" value="S-adenosyl-L-methionine-dependent methyltransferases"/>
    <property type="match status" value="1"/>
</dbReference>
<accession>A0A1H5ZGY0</accession>
<dbReference type="Proteomes" id="UP000199690">
    <property type="component" value="Unassembled WGS sequence"/>
</dbReference>